<dbReference type="Pfam" id="PF13238">
    <property type="entry name" value="AAA_18"/>
    <property type="match status" value="1"/>
</dbReference>
<protein>
    <recommendedName>
        <fullName evidence="3">Adenylate kinase</fullName>
    </recommendedName>
</protein>
<proteinExistence type="predicted"/>
<dbReference type="AlphaFoldDB" id="A0A1E1KEG2"/>
<dbReference type="PANTHER" id="PTHR37816:SF2">
    <property type="entry name" value="DNA TOPOLOGY MODULATION PROTEIN FLAR-RELATED PROTEIN"/>
    <property type="match status" value="1"/>
</dbReference>
<name>A0A1E1KEG2_9HELO</name>
<accession>A0A1E1KEG2</accession>
<dbReference type="EMBL" id="FJUW01000012">
    <property type="protein sequence ID" value="CZS96399.1"/>
    <property type="molecule type" value="Genomic_DNA"/>
</dbReference>
<reference evidence="2" key="1">
    <citation type="submission" date="2016-03" db="EMBL/GenBank/DDBJ databases">
        <authorList>
            <person name="Ploux O."/>
        </authorList>
    </citation>
    <scope>NUCLEOTIDE SEQUENCE [LARGE SCALE GENOMIC DNA]</scope>
    <source>
        <strain evidence="2">UK7</strain>
    </source>
</reference>
<dbReference type="PANTHER" id="PTHR37816">
    <property type="entry name" value="YALI0E33011P"/>
    <property type="match status" value="1"/>
</dbReference>
<organism evidence="1 2">
    <name type="scientific">Rhynchosporium graminicola</name>
    <dbReference type="NCBI Taxonomy" id="2792576"/>
    <lineage>
        <taxon>Eukaryota</taxon>
        <taxon>Fungi</taxon>
        <taxon>Dikarya</taxon>
        <taxon>Ascomycota</taxon>
        <taxon>Pezizomycotina</taxon>
        <taxon>Leotiomycetes</taxon>
        <taxon>Helotiales</taxon>
        <taxon>Ploettnerulaceae</taxon>
        <taxon>Rhynchosporium</taxon>
    </lineage>
</organism>
<dbReference type="InterPro" id="IPR052922">
    <property type="entry name" value="Cytidylate_Kinase-2"/>
</dbReference>
<dbReference type="Proteomes" id="UP000178129">
    <property type="component" value="Unassembled WGS sequence"/>
</dbReference>
<dbReference type="Gene3D" id="3.40.50.300">
    <property type="entry name" value="P-loop containing nucleotide triphosphate hydrolases"/>
    <property type="match status" value="1"/>
</dbReference>
<sequence length="207" mass="23433">MTTPQLRNMNAKCPSGNTRASRLHILGASGSGVTTLGSNLSKALSVPVFDVDDYYWILTDPPFTTKRPIPDRISILKPLLARAQEEHGGWILAGSMCSWGEVFDGDVEHVIFVDTSTEVRMKRLGEREYRRHGERIREGGDMYEESTAFLKWAERYEDPTLDEGRSRRMHEEWLKKVKVPVTRLDGDVEESVLINGALEGLEREAKV</sequence>
<dbReference type="NCBIfam" id="NF004861">
    <property type="entry name" value="PRK06217.1"/>
    <property type="match status" value="1"/>
</dbReference>
<evidence type="ECO:0000313" key="2">
    <source>
        <dbReference type="Proteomes" id="UP000178129"/>
    </source>
</evidence>
<dbReference type="InParanoid" id="A0A1E1KEG2"/>
<evidence type="ECO:0000313" key="1">
    <source>
        <dbReference type="EMBL" id="CZS96399.1"/>
    </source>
</evidence>
<dbReference type="InterPro" id="IPR027417">
    <property type="entry name" value="P-loop_NTPase"/>
</dbReference>
<evidence type="ECO:0008006" key="3">
    <source>
        <dbReference type="Google" id="ProtNLM"/>
    </source>
</evidence>
<dbReference type="SUPFAM" id="SSF52540">
    <property type="entry name" value="P-loop containing nucleoside triphosphate hydrolases"/>
    <property type="match status" value="1"/>
</dbReference>
<gene>
    <name evidence="1" type="ORF">RCO7_04916</name>
</gene>
<comment type="caution">
    <text evidence="1">The sequence shown here is derived from an EMBL/GenBank/DDBJ whole genome shotgun (WGS) entry which is preliminary data.</text>
</comment>
<keyword evidence="2" id="KW-1185">Reference proteome</keyword>